<feature type="compositionally biased region" description="Basic and acidic residues" evidence="7">
    <location>
        <begin position="878"/>
        <end position="902"/>
    </location>
</feature>
<comment type="subcellular location">
    <subcellularLocation>
        <location evidence="1">Nucleus</location>
    </subcellularLocation>
</comment>
<reference evidence="10" key="3">
    <citation type="submission" date="2020-06" db="EMBL/GenBank/DDBJ databases">
        <title>Helianthus annuus Genome sequencing and assembly Release 2.</title>
        <authorList>
            <person name="Gouzy J."/>
            <person name="Langlade N."/>
            <person name="Munos S."/>
        </authorList>
    </citation>
    <scope>NUCLEOTIDE SEQUENCE</scope>
    <source>
        <tissue evidence="10">Leaves</tissue>
    </source>
</reference>
<feature type="compositionally biased region" description="Polar residues" evidence="7">
    <location>
        <begin position="202"/>
        <end position="213"/>
    </location>
</feature>
<feature type="region of interest" description="Disordered" evidence="7">
    <location>
        <begin position="1155"/>
        <end position="1202"/>
    </location>
</feature>
<dbReference type="SUPFAM" id="SSF46785">
    <property type="entry name" value="Winged helix' DNA-binding domain"/>
    <property type="match status" value="1"/>
</dbReference>
<dbReference type="InterPro" id="IPR006909">
    <property type="entry name" value="Rad21/Rec8_C_eu"/>
</dbReference>
<dbReference type="InterPro" id="IPR023093">
    <property type="entry name" value="ScpA-like_C"/>
</dbReference>
<keyword evidence="4" id="KW-0159">Chromosome partition</keyword>
<evidence type="ECO:0000256" key="5">
    <source>
        <dbReference type="ARBA" id="ARBA00023242"/>
    </source>
</evidence>
<dbReference type="InterPro" id="IPR039781">
    <property type="entry name" value="Rad21/Rec8-like"/>
</dbReference>
<evidence type="ECO:0000256" key="2">
    <source>
        <dbReference type="ARBA" id="ARBA00009870"/>
    </source>
</evidence>
<dbReference type="Gramene" id="mRNA:HanXRQr2_Chr07g0301541">
    <property type="protein sequence ID" value="mRNA:HanXRQr2_Chr07g0301541"/>
    <property type="gene ID" value="HanXRQr2_Chr07g0301541"/>
</dbReference>
<dbReference type="OMA" id="DSARRTC"/>
<accession>A0A251UBY0</accession>
<feature type="compositionally biased region" description="Acidic residues" evidence="7">
    <location>
        <begin position="1187"/>
        <end position="1196"/>
    </location>
</feature>
<feature type="domain" description="Rad21/Rec8-like protein C-terminal eukaryotic" evidence="8">
    <location>
        <begin position="1244"/>
        <end position="1291"/>
    </location>
</feature>
<feature type="compositionally biased region" description="Basic residues" evidence="7">
    <location>
        <begin position="776"/>
        <end position="787"/>
    </location>
</feature>
<reference evidence="10 12" key="1">
    <citation type="journal article" date="2017" name="Nature">
        <title>The sunflower genome provides insights into oil metabolism, flowering and Asterid evolution.</title>
        <authorList>
            <person name="Badouin H."/>
            <person name="Gouzy J."/>
            <person name="Grassa C.J."/>
            <person name="Murat F."/>
            <person name="Staton S.E."/>
            <person name="Cottret L."/>
            <person name="Lelandais-Briere C."/>
            <person name="Owens G.L."/>
            <person name="Carrere S."/>
            <person name="Mayjonade B."/>
            <person name="Legrand L."/>
            <person name="Gill N."/>
            <person name="Kane N.C."/>
            <person name="Bowers J.E."/>
            <person name="Hubner S."/>
            <person name="Bellec A."/>
            <person name="Berard A."/>
            <person name="Berges H."/>
            <person name="Blanchet N."/>
            <person name="Boniface M.C."/>
            <person name="Brunel D."/>
            <person name="Catrice O."/>
            <person name="Chaidir N."/>
            <person name="Claudel C."/>
            <person name="Donnadieu C."/>
            <person name="Faraut T."/>
            <person name="Fievet G."/>
            <person name="Helmstetter N."/>
            <person name="King M."/>
            <person name="Knapp S.J."/>
            <person name="Lai Z."/>
            <person name="Le Paslier M.C."/>
            <person name="Lippi Y."/>
            <person name="Lorenzon L."/>
            <person name="Mandel J.R."/>
            <person name="Marage G."/>
            <person name="Marchand G."/>
            <person name="Marquand E."/>
            <person name="Bret-Mestries E."/>
            <person name="Morien E."/>
            <person name="Nambeesan S."/>
            <person name="Nguyen T."/>
            <person name="Pegot-Espagnet P."/>
            <person name="Pouilly N."/>
            <person name="Raftis F."/>
            <person name="Sallet E."/>
            <person name="Schiex T."/>
            <person name="Thomas J."/>
            <person name="Vandecasteele C."/>
            <person name="Vares D."/>
            <person name="Vear F."/>
            <person name="Vautrin S."/>
            <person name="Crespi M."/>
            <person name="Mangin B."/>
            <person name="Burke J.M."/>
            <person name="Salse J."/>
            <person name="Munos S."/>
            <person name="Vincourt P."/>
            <person name="Rieseberg L.H."/>
            <person name="Langlade N.B."/>
        </authorList>
    </citation>
    <scope>NUCLEOTIDE SEQUENCE [LARGE SCALE GENOMIC DNA]</scope>
    <source>
        <strain evidence="12">cv. SF193</strain>
        <tissue evidence="10">Leaves</tissue>
    </source>
</reference>
<evidence type="ECO:0000313" key="12">
    <source>
        <dbReference type="Proteomes" id="UP000215914"/>
    </source>
</evidence>
<dbReference type="InterPro" id="IPR006910">
    <property type="entry name" value="Rad21_Rec8_N"/>
</dbReference>
<sequence>MFYSQFILAKKGPLGTIWIAAHLERKLRKNQVADTDIGVSVDSILFPEMPIALRLSSHLLLGVVRIYSKKVNYLFDDCSEALLKVKQAFRSTAVDLPPEESTAPYHSITLPETFDLDDFELPDNDLQGNYVDQHISSKDQITLQDTMEGVVYTTSKFGLDERFGDGDASGLDLDEELLAEKAATPELATGTLNSDDDPQASVHANDSGGTPNQDIDEYDGDNEPVDYAEAPSTPGLWEEPNLSNIQETSTCDDHQEPENHTITEFGVKENLENAPHQHHHNQLESHENSLPHVAAATANDIGSTIFTESRSAEPVIPVSNDPVQVETLPSKKLIDGPPPGFQIPNDNRENFVEYQGNQENAFRITTVLESNAEKDSVVSTPQHHASLGPKDSNQVPFPHASMANSDLPAIRPCVTFPSHESNGPHVTEPLIKNVPEIHHAEIRQNDEVRVDNAVQREVQVENINSYSNDFSAPVIQREVQVENINNYTNDFSAPVVQREVQVENVNRYTDDFSAPVIQREVQVENINSYTNDISAPEKRLPMPHWLSDVPKNFVPESTPLETDITSGKKRTFTESSMTPHSLNLNESSGLYPTSMTSQSFNLNQSSGLFTTNTPAQSLNLNESSGFFTTNTTAQSINLNQSSGFFTTDTIAQNSNLNQSSGFFTTNSTAQNSNLNQSSGFFTTNTTAQNSNLNQSSGFFTTNTTAQNSNLNQSSGFFSTNTTAQNLNLNQSSGSFTINMSGQHVMNDDDLLSSILVGRKSSMLKSKPAPPVVTPSTKRRRSSAPKTSVMKRKVLMDDNMVLHGDTIRQQLTNTEDIRRLRKKAPCTRSEISMLEKQFWEDELFSEPIFTGVSIKLASLHKQLYNLSKIVVSHNDASLESEKDPKSISQNVEKETQLEVRPEVSKQNANFEPVAEQPIEFPMVRDNHTHDNNTVNLDYYESQPPQMVATEHVAKPFNSEHDLFNQSSAMEIDPKSFPDADIGVSVMPTEVEPPTHADVDHVVPSDAFDMSAAMGEVQVDADASLQTDVPVVSSSEKVDEDAALTSNFDLDINGTKSIENAVAAEINIDVAPVREMSVEKQDQDSEFRKNEEVVNEDAALTSNFESDAQKSVYNGIFGEEYGTIGAYDTEVDPSLPNVSLDERENTGHQVTFETTEMNAEDVSADPASNRVDDDESTHPAVENNTDFLNFDDGDDDGADAGGDYGTDVEATRVIDNSGWSSRTKAVARYLQVMFDKEGERGRNMIAVNNLLVGKTRKEASRMFFETLVLKTKDYIHVEQADPFGDINVFPRSKLLKSDF</sequence>
<dbReference type="GO" id="GO:0003682">
    <property type="term" value="F:chromatin binding"/>
    <property type="evidence" value="ECO:0000318"/>
    <property type="project" value="GO_Central"/>
</dbReference>
<evidence type="ECO:0000256" key="1">
    <source>
        <dbReference type="ARBA" id="ARBA00004123"/>
    </source>
</evidence>
<dbReference type="GO" id="GO:1990414">
    <property type="term" value="P:replication-born double-strand break repair via sister chromatid exchange"/>
    <property type="evidence" value="ECO:0000318"/>
    <property type="project" value="GO_Central"/>
</dbReference>
<feature type="region of interest" description="Disordered" evidence="7">
    <location>
        <begin position="875"/>
        <end position="905"/>
    </location>
</feature>
<feature type="region of interest" description="Disordered" evidence="7">
    <location>
        <begin position="373"/>
        <end position="395"/>
    </location>
</feature>
<dbReference type="GO" id="GO:0005634">
    <property type="term" value="C:nucleus"/>
    <property type="evidence" value="ECO:0007669"/>
    <property type="project" value="UniProtKB-SubCell"/>
</dbReference>
<evidence type="ECO:0000256" key="3">
    <source>
        <dbReference type="ARBA" id="ARBA00022776"/>
    </source>
</evidence>
<dbReference type="EMBL" id="CM007896">
    <property type="protein sequence ID" value="OTG20589.1"/>
    <property type="molecule type" value="Genomic_DNA"/>
</dbReference>
<dbReference type="InParanoid" id="A0A251UBY0"/>
<dbReference type="Pfam" id="PF04824">
    <property type="entry name" value="Rad21_Rec8"/>
    <property type="match status" value="1"/>
</dbReference>
<dbReference type="InterPro" id="IPR036390">
    <property type="entry name" value="WH_DNA-bd_sf"/>
</dbReference>
<dbReference type="GO" id="GO:0007059">
    <property type="term" value="P:chromosome segregation"/>
    <property type="evidence" value="ECO:0007669"/>
    <property type="project" value="UniProtKB-KW"/>
</dbReference>
<dbReference type="OrthoDB" id="10071381at2759"/>
<gene>
    <name evidence="11" type="ORF">HannXRQ_Chr07g0194791</name>
    <name evidence="10" type="ORF">HanXRQr2_Chr07g0301541</name>
</gene>
<evidence type="ECO:0000256" key="4">
    <source>
        <dbReference type="ARBA" id="ARBA00022829"/>
    </source>
</evidence>
<evidence type="ECO:0000259" key="9">
    <source>
        <dbReference type="Pfam" id="PF04825"/>
    </source>
</evidence>
<feature type="region of interest" description="Disordered" evidence="7">
    <location>
        <begin position="762"/>
        <end position="787"/>
    </location>
</feature>
<dbReference type="PANTHER" id="PTHR12585:SF69">
    <property type="entry name" value="FI11703P"/>
    <property type="match status" value="1"/>
</dbReference>
<dbReference type="CDD" id="cd21793">
    <property type="entry name" value="Rad21_Rec8_M_AtSYN1-like"/>
    <property type="match status" value="1"/>
</dbReference>
<feature type="region of interest" description="Disordered" evidence="7">
    <location>
        <begin position="186"/>
        <end position="240"/>
    </location>
</feature>
<evidence type="ECO:0000256" key="6">
    <source>
        <dbReference type="ARBA" id="ARBA00064543"/>
    </source>
</evidence>
<dbReference type="EMBL" id="MNCJ02000322">
    <property type="protein sequence ID" value="KAF5799174.1"/>
    <property type="molecule type" value="Genomic_DNA"/>
</dbReference>
<dbReference type="FunFam" id="1.10.10.580:FF:000002">
    <property type="entry name" value="Sister chromatid cohesion 1 protein 4"/>
    <property type="match status" value="1"/>
</dbReference>
<dbReference type="Gene3D" id="1.10.10.580">
    <property type="entry name" value="Structural maintenance of chromosome 1. Chain E"/>
    <property type="match status" value="1"/>
</dbReference>
<dbReference type="Proteomes" id="UP000215914">
    <property type="component" value="Chromosome 7"/>
</dbReference>
<keyword evidence="3" id="KW-0132">Cell division</keyword>
<evidence type="ECO:0000256" key="7">
    <source>
        <dbReference type="SAM" id="MobiDB-lite"/>
    </source>
</evidence>
<proteinExistence type="inferred from homology"/>
<evidence type="ECO:0000313" key="10">
    <source>
        <dbReference type="EMBL" id="KAF5799174.1"/>
    </source>
</evidence>
<dbReference type="FunCoup" id="A0A251UBY0">
    <property type="interactions" value="2371"/>
</dbReference>
<protein>
    <submittedName>
        <fullName evidence="10 11">Rad21/Rec8-like protein</fullName>
    </submittedName>
</protein>
<keyword evidence="3" id="KW-0498">Mitosis</keyword>
<name>A0A251UBY0_HELAN</name>
<dbReference type="GO" id="GO:0007062">
    <property type="term" value="P:sister chromatid cohesion"/>
    <property type="evidence" value="ECO:0000318"/>
    <property type="project" value="GO_Central"/>
</dbReference>
<comment type="similarity">
    <text evidence="2">Belongs to the rad21 family.</text>
</comment>
<keyword evidence="5" id="KW-0539">Nucleus</keyword>
<evidence type="ECO:0000313" key="11">
    <source>
        <dbReference type="EMBL" id="OTG20589.1"/>
    </source>
</evidence>
<reference evidence="11" key="2">
    <citation type="submission" date="2017-02" db="EMBL/GenBank/DDBJ databases">
        <title>Sunflower complete genome.</title>
        <authorList>
            <person name="Langlade N."/>
            <person name="Munos S."/>
        </authorList>
    </citation>
    <scope>NUCLEOTIDE SEQUENCE [LARGE SCALE GENOMIC DNA]</scope>
    <source>
        <tissue evidence="11">Leaves</tissue>
    </source>
</reference>
<comment type="subunit">
    <text evidence="6">Component of the cohesin complex.</text>
</comment>
<organism evidence="11 12">
    <name type="scientific">Helianthus annuus</name>
    <name type="common">Common sunflower</name>
    <dbReference type="NCBI Taxonomy" id="4232"/>
    <lineage>
        <taxon>Eukaryota</taxon>
        <taxon>Viridiplantae</taxon>
        <taxon>Streptophyta</taxon>
        <taxon>Embryophyta</taxon>
        <taxon>Tracheophyta</taxon>
        <taxon>Spermatophyta</taxon>
        <taxon>Magnoliopsida</taxon>
        <taxon>eudicotyledons</taxon>
        <taxon>Gunneridae</taxon>
        <taxon>Pentapetalae</taxon>
        <taxon>asterids</taxon>
        <taxon>campanulids</taxon>
        <taxon>Asterales</taxon>
        <taxon>Asteraceae</taxon>
        <taxon>Asteroideae</taxon>
        <taxon>Heliantheae alliance</taxon>
        <taxon>Heliantheae</taxon>
        <taxon>Helianthus</taxon>
    </lineage>
</organism>
<dbReference type="GO" id="GO:0008278">
    <property type="term" value="C:cohesin complex"/>
    <property type="evidence" value="ECO:0000318"/>
    <property type="project" value="GO_Central"/>
</dbReference>
<dbReference type="STRING" id="4232.A0A251UBY0"/>
<feature type="domain" description="Rad21/Rec8-like protein N-terminal" evidence="9">
    <location>
        <begin position="1"/>
        <end position="101"/>
    </location>
</feature>
<keyword evidence="12" id="KW-1185">Reference proteome</keyword>
<keyword evidence="3" id="KW-0131">Cell cycle</keyword>
<feature type="compositionally biased region" description="Acidic residues" evidence="7">
    <location>
        <begin position="214"/>
        <end position="226"/>
    </location>
</feature>
<dbReference type="Pfam" id="PF04825">
    <property type="entry name" value="Rad21_Rec8_N"/>
    <property type="match status" value="1"/>
</dbReference>
<evidence type="ECO:0000259" key="8">
    <source>
        <dbReference type="Pfam" id="PF04824"/>
    </source>
</evidence>
<dbReference type="PANTHER" id="PTHR12585">
    <property type="entry name" value="SCC1 / RAD21 FAMILY MEMBER"/>
    <property type="match status" value="1"/>
</dbReference>